<reference evidence="4 5" key="1">
    <citation type="submission" date="2018-03" db="EMBL/GenBank/DDBJ databases">
        <title>Genomic Encyclopedia of Archaeal and Bacterial Type Strains, Phase II (KMG-II): from individual species to whole genera.</title>
        <authorList>
            <person name="Goeker M."/>
        </authorList>
    </citation>
    <scope>NUCLEOTIDE SEQUENCE [LARGE SCALE GENOMIC DNA]</scope>
    <source>
        <strain evidence="4 5">DSM 101533</strain>
    </source>
</reference>
<dbReference type="Pfam" id="PF00293">
    <property type="entry name" value="NUDIX"/>
    <property type="match status" value="1"/>
</dbReference>
<keyword evidence="2" id="KW-0378">Hydrolase</keyword>
<dbReference type="Proteomes" id="UP000238007">
    <property type="component" value="Unassembled WGS sequence"/>
</dbReference>
<dbReference type="Gene3D" id="3.90.79.10">
    <property type="entry name" value="Nucleoside Triphosphate Pyrophosphohydrolase"/>
    <property type="match status" value="1"/>
</dbReference>
<accession>A0A2T0VYU8</accession>
<evidence type="ECO:0000313" key="4">
    <source>
        <dbReference type="EMBL" id="PRY77544.1"/>
    </source>
</evidence>
<dbReference type="OrthoDB" id="289720at2"/>
<dbReference type="CDD" id="cd04682">
    <property type="entry name" value="NUDIX_Hydrolase"/>
    <property type="match status" value="1"/>
</dbReference>
<dbReference type="GO" id="GO:0016787">
    <property type="term" value="F:hydrolase activity"/>
    <property type="evidence" value="ECO:0007669"/>
    <property type="project" value="UniProtKB-KW"/>
</dbReference>
<dbReference type="InterPro" id="IPR020084">
    <property type="entry name" value="NUDIX_hydrolase_CS"/>
</dbReference>
<dbReference type="PROSITE" id="PS51462">
    <property type="entry name" value="NUDIX"/>
    <property type="match status" value="1"/>
</dbReference>
<dbReference type="RefSeq" id="WP_106357008.1">
    <property type="nucleotide sequence ID" value="NZ_PVTP01000005.1"/>
</dbReference>
<name>A0A2T0VYU8_9RHOB</name>
<comment type="cofactor">
    <cofactor evidence="1">
        <name>Mg(2+)</name>
        <dbReference type="ChEBI" id="CHEBI:18420"/>
    </cofactor>
</comment>
<protein>
    <submittedName>
        <fullName evidence="4">8-oxo-dGTP diphosphatase</fullName>
    </submittedName>
</protein>
<dbReference type="AlphaFoldDB" id="A0A2T0VYU8"/>
<dbReference type="InterPro" id="IPR000086">
    <property type="entry name" value="NUDIX_hydrolase_dom"/>
</dbReference>
<feature type="domain" description="Nudix hydrolase" evidence="3">
    <location>
        <begin position="5"/>
        <end position="139"/>
    </location>
</feature>
<evidence type="ECO:0000313" key="5">
    <source>
        <dbReference type="Proteomes" id="UP000238007"/>
    </source>
</evidence>
<sequence length="145" mass="16113">MRTTGQHDGAKVALFLGDKLISILRDDFDHITYPNLWDLPGGGREGDETPFETMTRELNEELGLSVPSDAVLWESNFAANYKPDAWVGFFVAQLPADTVTQVKFGDEGQRWALFDLPSFIALPNRVPSFGARLALWEKETGGLPD</sequence>
<proteinExistence type="predicted"/>
<comment type="caution">
    <text evidence="4">The sequence shown here is derived from an EMBL/GenBank/DDBJ whole genome shotgun (WGS) entry which is preliminary data.</text>
</comment>
<dbReference type="InterPro" id="IPR015797">
    <property type="entry name" value="NUDIX_hydrolase-like_dom_sf"/>
</dbReference>
<evidence type="ECO:0000256" key="2">
    <source>
        <dbReference type="ARBA" id="ARBA00022801"/>
    </source>
</evidence>
<keyword evidence="5" id="KW-1185">Reference proteome</keyword>
<dbReference type="EMBL" id="PVTP01000005">
    <property type="protein sequence ID" value="PRY77544.1"/>
    <property type="molecule type" value="Genomic_DNA"/>
</dbReference>
<evidence type="ECO:0000256" key="1">
    <source>
        <dbReference type="ARBA" id="ARBA00001946"/>
    </source>
</evidence>
<gene>
    <name evidence="4" type="ORF">CLV80_10525</name>
</gene>
<evidence type="ECO:0000259" key="3">
    <source>
        <dbReference type="PROSITE" id="PS51462"/>
    </source>
</evidence>
<organism evidence="4 5">
    <name type="scientific">Yoonia maritima</name>
    <dbReference type="NCBI Taxonomy" id="1435347"/>
    <lineage>
        <taxon>Bacteria</taxon>
        <taxon>Pseudomonadati</taxon>
        <taxon>Pseudomonadota</taxon>
        <taxon>Alphaproteobacteria</taxon>
        <taxon>Rhodobacterales</taxon>
        <taxon>Paracoccaceae</taxon>
        <taxon>Yoonia</taxon>
    </lineage>
</organism>
<dbReference type="SUPFAM" id="SSF55811">
    <property type="entry name" value="Nudix"/>
    <property type="match status" value="1"/>
</dbReference>
<dbReference type="PROSITE" id="PS00893">
    <property type="entry name" value="NUDIX_BOX"/>
    <property type="match status" value="1"/>
</dbReference>